<dbReference type="Pfam" id="PF12706">
    <property type="entry name" value="Lactamase_B_2"/>
    <property type="match status" value="1"/>
</dbReference>
<dbReference type="PANTHER" id="PTHR43694">
    <property type="entry name" value="RIBONUCLEASE J"/>
    <property type="match status" value="1"/>
</dbReference>
<comment type="caution">
    <text evidence="2">The sequence shown here is derived from an EMBL/GenBank/DDBJ whole genome shotgun (WGS) entry which is preliminary data.</text>
</comment>
<dbReference type="Pfam" id="PF22505">
    <property type="entry name" value="RNase_J_b_CASP"/>
    <property type="match status" value="1"/>
</dbReference>
<dbReference type="PANTHER" id="PTHR43694:SF1">
    <property type="entry name" value="RIBONUCLEASE J"/>
    <property type="match status" value="1"/>
</dbReference>
<protein>
    <submittedName>
        <fullName evidence="2">Ribonuclease J</fullName>
    </submittedName>
</protein>
<name>A0A7C5R8D8_9PROT</name>
<dbReference type="CDD" id="cd07714">
    <property type="entry name" value="RNaseJ_MBL-fold"/>
    <property type="match status" value="1"/>
</dbReference>
<dbReference type="Gene3D" id="3.60.15.10">
    <property type="entry name" value="Ribonuclease Z/Hydroxyacylglutathione hydrolase-like"/>
    <property type="match status" value="1"/>
</dbReference>
<organism evidence="2">
    <name type="scientific">Hellea balneolensis</name>
    <dbReference type="NCBI Taxonomy" id="287478"/>
    <lineage>
        <taxon>Bacteria</taxon>
        <taxon>Pseudomonadati</taxon>
        <taxon>Pseudomonadota</taxon>
        <taxon>Alphaproteobacteria</taxon>
        <taxon>Maricaulales</taxon>
        <taxon>Robiginitomaculaceae</taxon>
        <taxon>Hellea</taxon>
    </lineage>
</organism>
<gene>
    <name evidence="2" type="ORF">ENJ42_09915</name>
</gene>
<dbReference type="SMART" id="SM00849">
    <property type="entry name" value="Lactamase_B"/>
    <property type="match status" value="1"/>
</dbReference>
<sequence length="349" mass="38178">MTKNPDELIFLPLGGCGEIGMNLNLYGFGPRHNRKWIIVDIGVTFGNLETPGVEIIMPDIAYIEEYKDDILGIVLTHGHEDHMGALARLWPRLRCPVYATPFTRWLCEDRLGEVGLLEEVELHEIQLNDRFTLGAFDIELISLTHSIPEPNALAIRTPLGVIYHTGDWKIDPNPMIGGVDETMIRDLGDEGILAMVCDSTNVFARGTSGSEGDVRAELSKVVAEYEGRGIAVASFASNVARLESIMVAAAENHRSVCLIGRSMHRMVAAAKSVGLLKGIAPLIDEEEAVALPSEHVLYLCTGSQGEARAALARIARGEHRHVKLSKGDVVIFSSKIIPGNEKMIFALHN</sequence>
<dbReference type="InterPro" id="IPR055132">
    <property type="entry name" value="RNase_J_b_CASP"/>
</dbReference>
<feature type="domain" description="Metallo-beta-lactamase" evidence="1">
    <location>
        <begin position="22"/>
        <end position="225"/>
    </location>
</feature>
<dbReference type="InterPro" id="IPR036866">
    <property type="entry name" value="RibonucZ/Hydroxyglut_hydro"/>
</dbReference>
<feature type="non-terminal residue" evidence="2">
    <location>
        <position position="349"/>
    </location>
</feature>
<proteinExistence type="predicted"/>
<dbReference type="Proteomes" id="UP000885830">
    <property type="component" value="Unassembled WGS sequence"/>
</dbReference>
<evidence type="ECO:0000259" key="1">
    <source>
        <dbReference type="SMART" id="SM00849"/>
    </source>
</evidence>
<accession>A0A7C5R8D8</accession>
<dbReference type="InterPro" id="IPR001279">
    <property type="entry name" value="Metallo-B-lactamas"/>
</dbReference>
<dbReference type="EMBL" id="DRMJ01000522">
    <property type="protein sequence ID" value="HHL43925.1"/>
    <property type="molecule type" value="Genomic_DNA"/>
</dbReference>
<reference evidence="2" key="1">
    <citation type="journal article" date="2020" name="mSystems">
        <title>Genome- and Community-Level Interaction Insights into Carbon Utilization and Element Cycling Functions of Hydrothermarchaeota in Hydrothermal Sediment.</title>
        <authorList>
            <person name="Zhou Z."/>
            <person name="Liu Y."/>
            <person name="Xu W."/>
            <person name="Pan J."/>
            <person name="Luo Z.H."/>
            <person name="Li M."/>
        </authorList>
    </citation>
    <scope>NUCLEOTIDE SEQUENCE [LARGE SCALE GENOMIC DNA]</scope>
    <source>
        <strain evidence="2">HyVt-485</strain>
    </source>
</reference>
<dbReference type="SUPFAM" id="SSF56281">
    <property type="entry name" value="Metallo-hydrolase/oxidoreductase"/>
    <property type="match status" value="1"/>
</dbReference>
<evidence type="ECO:0000313" key="2">
    <source>
        <dbReference type="EMBL" id="HHL43925.1"/>
    </source>
</evidence>
<dbReference type="AlphaFoldDB" id="A0A7C5R8D8"/>